<evidence type="ECO:0000259" key="1">
    <source>
        <dbReference type="Pfam" id="PF14479"/>
    </source>
</evidence>
<reference evidence="2" key="1">
    <citation type="submission" date="2023-03" db="EMBL/GenBank/DDBJ databases">
        <title>Complete genome of Cladonia borealis.</title>
        <authorList>
            <person name="Park H."/>
        </authorList>
    </citation>
    <scope>NUCLEOTIDE SEQUENCE</scope>
    <source>
        <strain evidence="2">ANT050790</strain>
    </source>
</reference>
<dbReference type="AlphaFoldDB" id="A0AA39R7H4"/>
<keyword evidence="3" id="KW-1185">Reference proteome</keyword>
<comment type="caution">
    <text evidence="2">The sequence shown here is derived from an EMBL/GenBank/DDBJ whole genome shotgun (WGS) entry which is preliminary data.</text>
</comment>
<organism evidence="2 3">
    <name type="scientific">Cladonia borealis</name>
    <dbReference type="NCBI Taxonomy" id="184061"/>
    <lineage>
        <taxon>Eukaryota</taxon>
        <taxon>Fungi</taxon>
        <taxon>Dikarya</taxon>
        <taxon>Ascomycota</taxon>
        <taxon>Pezizomycotina</taxon>
        <taxon>Lecanoromycetes</taxon>
        <taxon>OSLEUM clade</taxon>
        <taxon>Lecanoromycetidae</taxon>
        <taxon>Lecanorales</taxon>
        <taxon>Lecanorineae</taxon>
        <taxon>Cladoniaceae</taxon>
        <taxon>Cladonia</taxon>
    </lineage>
</organism>
<dbReference type="InterPro" id="IPR011009">
    <property type="entry name" value="Kinase-like_dom_sf"/>
</dbReference>
<proteinExistence type="predicted"/>
<gene>
    <name evidence="2" type="ORF">JMJ35_002488</name>
</gene>
<dbReference type="EMBL" id="JAFEKC020000004">
    <property type="protein sequence ID" value="KAK0515109.1"/>
    <property type="molecule type" value="Genomic_DNA"/>
</dbReference>
<dbReference type="Gene3D" id="1.10.510.10">
    <property type="entry name" value="Transferase(Phosphotransferase) domain 1"/>
    <property type="match status" value="1"/>
</dbReference>
<dbReference type="Pfam" id="PF14479">
    <property type="entry name" value="HeLo"/>
    <property type="match status" value="1"/>
</dbReference>
<feature type="domain" description="Prion-inhibition and propagation HeLo" evidence="1">
    <location>
        <begin position="7"/>
        <end position="209"/>
    </location>
</feature>
<name>A0AA39R7H4_9LECA</name>
<evidence type="ECO:0000313" key="3">
    <source>
        <dbReference type="Proteomes" id="UP001166286"/>
    </source>
</evidence>
<dbReference type="SUPFAM" id="SSF56112">
    <property type="entry name" value="Protein kinase-like (PK-like)"/>
    <property type="match status" value="1"/>
</dbReference>
<dbReference type="Gene3D" id="1.20.120.1020">
    <property type="entry name" value="Prion-inhibition and propagation, HeLo domain"/>
    <property type="match status" value="1"/>
</dbReference>
<accession>A0AA39R7H4</accession>
<protein>
    <recommendedName>
        <fullName evidence="1">Prion-inhibition and propagation HeLo domain-containing protein</fullName>
    </recommendedName>
</protein>
<sequence length="632" mass="71813">MVDPFTALGLATGIIGLLPICANGFTFIEGICKAHGGVANQIIRIRGQRSILRGWGKTWDIPLDDNKPNHGKKLRRWIEEDPERGSNVQETLCAISDIFADTKNLEKKYGVVIERRDANLHQLNIKDMLGGGVNKKIAEQDVKVIRNHMNMVMRCHFKLRGETKFAALVERLKEFVDNLLKMCSEVQAQRIENAILKELSSNNNPDHLRSISKVYEQEAVDRKKAGQRYQGYELIKEVADFKARVQHLAEKRAVEMARRRASQRTNAFLLSTCFLNEDDFRFSFPERGSQESTLTLATVDRLDALRYIVSIAEAVMYKSIANLTWQEWKSYKDSDGRDNSDYESHILELADFLGVQNRPAAFQVLPCVGIFRDEVRSRFGFAFEPPSYISNLGPKKGVGKDGGLRSWTPVTLLHLIRRETIIDGRPSILPLGDRFHMARKLAQTLYVIHAMGWVHKNIRSSSVIFVPAESRYGGMPSMSGVKDLANPYLAGFSFSRPKARSYGESDTRYTSEEPRQENYASTLDWYHHPSKRVDPELRYLQAFDLYSLGAVLLEIGLWQSLETLIPDVDFEDEFTVGERLIKLAKVELPGQMGSIYAEAVKECLIGTWKDDDAYTQEKLCWKVNAALDQCMA</sequence>
<dbReference type="InterPro" id="IPR029498">
    <property type="entry name" value="HeLo_dom"/>
</dbReference>
<dbReference type="PANTHER" id="PTHR37542">
    <property type="entry name" value="HELO DOMAIN-CONTAINING PROTEIN-RELATED"/>
    <property type="match status" value="1"/>
</dbReference>
<dbReference type="Proteomes" id="UP001166286">
    <property type="component" value="Unassembled WGS sequence"/>
</dbReference>
<dbReference type="PANTHER" id="PTHR37542:SF1">
    <property type="entry name" value="PRION-INHIBITION AND PROPAGATION HELO DOMAIN-CONTAINING PROTEIN"/>
    <property type="match status" value="1"/>
</dbReference>
<dbReference type="InterPro" id="IPR038305">
    <property type="entry name" value="HeLo_sf"/>
</dbReference>
<evidence type="ECO:0000313" key="2">
    <source>
        <dbReference type="EMBL" id="KAK0515109.1"/>
    </source>
</evidence>